<reference evidence="5" key="1">
    <citation type="journal article" date="2012" name="Mol. Plant Microbe Interact.">
        <title>Rhizobial plasmids that cause impaired symbiotic nitrogen fixation and enhanced host invasion.</title>
        <authorList>
            <person name="Crook M.B."/>
            <person name="Lindsay D.P."/>
            <person name="Biggs M.B."/>
            <person name="Bentley J.S."/>
            <person name="Price J.C."/>
            <person name="Clement S.C."/>
            <person name="Clement M.J."/>
            <person name="Long S.R."/>
            <person name="Griffitts J.S."/>
        </authorList>
    </citation>
    <scope>NUCLEOTIDE SEQUENCE</scope>
    <source>
        <strain evidence="5">C017</strain>
        <plasmid evidence="5">pHRC017</plasmid>
    </source>
</reference>
<dbReference type="PANTHER" id="PTHR23073">
    <property type="entry name" value="26S PROTEASOME REGULATORY SUBUNIT"/>
    <property type="match status" value="1"/>
</dbReference>
<organism evidence="5">
    <name type="scientific">Rhizobium meliloti</name>
    <name type="common">Ensifer meliloti</name>
    <name type="synonym">Sinorhizobium meliloti</name>
    <dbReference type="NCBI Taxonomy" id="382"/>
    <lineage>
        <taxon>Bacteria</taxon>
        <taxon>Pseudomonadati</taxon>
        <taxon>Pseudomonadota</taxon>
        <taxon>Alphaproteobacteria</taxon>
        <taxon>Hyphomicrobiales</taxon>
        <taxon>Rhizobiaceae</taxon>
        <taxon>Sinorhizobium/Ensifer group</taxon>
        <taxon>Sinorhizobium</taxon>
    </lineage>
</organism>
<evidence type="ECO:0000259" key="4">
    <source>
        <dbReference type="SMART" id="SM00382"/>
    </source>
</evidence>
<feature type="domain" description="AAA+ ATPase" evidence="4">
    <location>
        <begin position="303"/>
        <end position="432"/>
    </location>
</feature>
<gene>
    <name evidence="5" type="ORF">pHRC017_0318</name>
</gene>
<evidence type="ECO:0000256" key="1">
    <source>
        <dbReference type="ARBA" id="ARBA00006914"/>
    </source>
</evidence>
<sequence>MSHRVWHKSKLIYSKYRVCRSCFFEQVIVEPVLMKGRRRYRLDEVFRRAMASSRPPKRMQRPRPSTQLHIQRNIVMVEADRFVWQKLRRHFNTDNLTALESSRRQFTTRLLPDLQSVIEELVTLLSPELLGLHQQWEGVPMKLSDLTGSEGLQVVRLTPVQRQDIDIGEDEPYSSLNNGLWLIKIGDDKPAAIMLSKFLTRSGPKVQVEIGHMPDELSHAFAKHFLRAIEAQGKSSRYYRNKAVSFESSGGFGGTQETMRVHKLPAVSRNDVVLSKATMTQLDTHIFDFVECREELKRLGHSGRKGILLHGHPGTGKTHVVHYIVANLPEHTTVLVTAEQMLDMEEYFKLARVLQPCIMVIEDVDLVGRSREDISGQKAETRLNRLLNEMDGLGEDSDILIIMTTNRVNSLEGALAARSGRVDVVLEIPLPDDDCRERLIERYGHALNFQGEALAEAVARSKGGSAAYLKERVRRLAQRSIMGGVSPLVSREDVEVVFSGPEVVLNSLKRQEETVRKHIIEQDDEDDSGCC</sequence>
<dbReference type="InterPro" id="IPR027417">
    <property type="entry name" value="P-loop_NTPase"/>
</dbReference>
<dbReference type="GO" id="GO:0005524">
    <property type="term" value="F:ATP binding"/>
    <property type="evidence" value="ECO:0007669"/>
    <property type="project" value="UniProtKB-KW"/>
</dbReference>
<geneLocation type="plasmid" evidence="5">
    <name>pHRC017</name>
</geneLocation>
<protein>
    <submittedName>
        <fullName evidence="5">AAA ATPase central domain protein</fullName>
    </submittedName>
</protein>
<dbReference type="SMART" id="SM00382">
    <property type="entry name" value="AAA"/>
    <property type="match status" value="1"/>
</dbReference>
<dbReference type="AlphaFoldDB" id="I2E1R6"/>
<evidence type="ECO:0000313" key="5">
    <source>
        <dbReference type="EMBL" id="AFJ91434.1"/>
    </source>
</evidence>
<evidence type="ECO:0000256" key="3">
    <source>
        <dbReference type="ARBA" id="ARBA00022840"/>
    </source>
</evidence>
<dbReference type="InterPro" id="IPR003959">
    <property type="entry name" value="ATPase_AAA_core"/>
</dbReference>
<dbReference type="GO" id="GO:0016887">
    <property type="term" value="F:ATP hydrolysis activity"/>
    <property type="evidence" value="ECO:0007669"/>
    <property type="project" value="InterPro"/>
</dbReference>
<keyword evidence="5" id="KW-0614">Plasmid</keyword>
<dbReference type="InterPro" id="IPR003593">
    <property type="entry name" value="AAA+_ATPase"/>
</dbReference>
<dbReference type="Pfam" id="PF00004">
    <property type="entry name" value="AAA"/>
    <property type="match status" value="1"/>
</dbReference>
<dbReference type="InterPro" id="IPR050221">
    <property type="entry name" value="26S_Proteasome_ATPase"/>
</dbReference>
<dbReference type="CDD" id="cd19481">
    <property type="entry name" value="RecA-like_protease"/>
    <property type="match status" value="1"/>
</dbReference>
<dbReference type="SUPFAM" id="SSF52540">
    <property type="entry name" value="P-loop containing nucleoside triphosphate hydrolases"/>
    <property type="match status" value="1"/>
</dbReference>
<name>I2E1R6_RHIML</name>
<dbReference type="Gene3D" id="3.40.50.300">
    <property type="entry name" value="P-loop containing nucleotide triphosphate hydrolases"/>
    <property type="match status" value="1"/>
</dbReference>
<dbReference type="EMBL" id="JQ665880">
    <property type="protein sequence ID" value="AFJ91434.1"/>
    <property type="molecule type" value="Genomic_DNA"/>
</dbReference>
<evidence type="ECO:0000256" key="2">
    <source>
        <dbReference type="ARBA" id="ARBA00022741"/>
    </source>
</evidence>
<comment type="similarity">
    <text evidence="1">Belongs to the AAA ATPase family.</text>
</comment>
<keyword evidence="3" id="KW-0067">ATP-binding</keyword>
<proteinExistence type="inferred from homology"/>
<accession>I2E1R6</accession>
<keyword evidence="2" id="KW-0547">Nucleotide-binding</keyword>